<evidence type="ECO:0000313" key="10">
    <source>
        <dbReference type="Proteomes" id="UP000467379"/>
    </source>
</evidence>
<dbReference type="Proteomes" id="UP000192441">
    <property type="component" value="Unassembled WGS sequence"/>
</dbReference>
<evidence type="ECO:0000256" key="5">
    <source>
        <dbReference type="ARBA" id="ARBA00023136"/>
    </source>
</evidence>
<sequence length="159" mass="16986">MNKPTLVATSLAVAAAAGSGSLASRSRVAGWYARLRKPAYVPPSPVFPAAWSALYTDIAATSALAVDRLRRAGRRDDARRYAIALGLNLFLNAGWSWLFFRFGRLGASAVGAAALTASSADLVRRTAQADPRAALALSPYPLWCAFATAMSTDIWRLNR</sequence>
<comment type="subcellular location">
    <subcellularLocation>
        <location evidence="1">Membrane</location>
        <topology evidence="1">Multi-pass membrane protein</topology>
    </subcellularLocation>
</comment>
<dbReference type="Gene3D" id="1.20.1260.100">
    <property type="entry name" value="TspO/MBR protein"/>
    <property type="match status" value="1"/>
</dbReference>
<evidence type="ECO:0000256" key="4">
    <source>
        <dbReference type="ARBA" id="ARBA00022989"/>
    </source>
</evidence>
<dbReference type="Pfam" id="PF03073">
    <property type="entry name" value="TspO_MBR"/>
    <property type="match status" value="1"/>
</dbReference>
<gene>
    <name evidence="8" type="ORF">BST20_01265</name>
    <name evidence="7" type="ORF">MBRA_48960</name>
</gene>
<dbReference type="EMBL" id="MVHM01000001">
    <property type="protein sequence ID" value="ORA40818.1"/>
    <property type="molecule type" value="Genomic_DNA"/>
</dbReference>
<dbReference type="PANTHER" id="PTHR10057:SF0">
    <property type="entry name" value="TRANSLOCATOR PROTEIN"/>
    <property type="match status" value="1"/>
</dbReference>
<dbReference type="OrthoDB" id="9795496at2"/>
<evidence type="ECO:0000256" key="3">
    <source>
        <dbReference type="ARBA" id="ARBA00022692"/>
    </source>
</evidence>
<evidence type="ECO:0000256" key="2">
    <source>
        <dbReference type="ARBA" id="ARBA00007524"/>
    </source>
</evidence>
<dbReference type="EMBL" id="AP022606">
    <property type="protein sequence ID" value="BBZ14701.1"/>
    <property type="molecule type" value="Genomic_DNA"/>
</dbReference>
<keyword evidence="3 6" id="KW-0812">Transmembrane</keyword>
<comment type="similarity">
    <text evidence="2">Belongs to the TspO/BZRP family.</text>
</comment>
<evidence type="ECO:0000256" key="6">
    <source>
        <dbReference type="SAM" id="Phobius"/>
    </source>
</evidence>
<evidence type="ECO:0000313" key="9">
    <source>
        <dbReference type="Proteomes" id="UP000192441"/>
    </source>
</evidence>
<reference evidence="7" key="3">
    <citation type="submission" date="2020-02" db="EMBL/GenBank/DDBJ databases">
        <authorList>
            <person name="Matsumoto Y."/>
            <person name="Motooka D."/>
            <person name="Nakamura S."/>
        </authorList>
    </citation>
    <scope>NUCLEOTIDE SEQUENCE</scope>
    <source>
        <strain evidence="7">JCM 12687</strain>
    </source>
</reference>
<evidence type="ECO:0000256" key="1">
    <source>
        <dbReference type="ARBA" id="ARBA00004141"/>
    </source>
</evidence>
<dbReference type="GO" id="GO:0016020">
    <property type="term" value="C:membrane"/>
    <property type="evidence" value="ECO:0007669"/>
    <property type="project" value="UniProtKB-SubCell"/>
</dbReference>
<dbReference type="InterPro" id="IPR004307">
    <property type="entry name" value="TspO_MBR"/>
</dbReference>
<evidence type="ECO:0000313" key="8">
    <source>
        <dbReference type="EMBL" id="ORA40818.1"/>
    </source>
</evidence>
<dbReference type="GO" id="GO:0033013">
    <property type="term" value="P:tetrapyrrole metabolic process"/>
    <property type="evidence" value="ECO:0007669"/>
    <property type="project" value="UniProtKB-ARBA"/>
</dbReference>
<protein>
    <submittedName>
        <fullName evidence="7">Tryptophan-rich sensory protein</fullName>
    </submittedName>
    <submittedName>
        <fullName evidence="8">TspO protein</fullName>
    </submittedName>
</protein>
<accession>A0A7I7WDM9</accession>
<dbReference type="CDD" id="cd15904">
    <property type="entry name" value="TSPO_MBR"/>
    <property type="match status" value="1"/>
</dbReference>
<evidence type="ECO:0000313" key="7">
    <source>
        <dbReference type="EMBL" id="BBZ14701.1"/>
    </source>
</evidence>
<dbReference type="PIRSF" id="PIRSF005859">
    <property type="entry name" value="PBR"/>
    <property type="match status" value="1"/>
</dbReference>
<dbReference type="RefSeq" id="WP_083129598.1">
    <property type="nucleotide sequence ID" value="NZ_AP022606.1"/>
</dbReference>
<dbReference type="AlphaFoldDB" id="A0A7I7WDM9"/>
<keyword evidence="10" id="KW-1185">Reference proteome</keyword>
<organism evidence="8 9">
    <name type="scientific">Mycobacterium branderi</name>
    <dbReference type="NCBI Taxonomy" id="43348"/>
    <lineage>
        <taxon>Bacteria</taxon>
        <taxon>Bacillati</taxon>
        <taxon>Actinomycetota</taxon>
        <taxon>Actinomycetes</taxon>
        <taxon>Mycobacteriales</taxon>
        <taxon>Mycobacteriaceae</taxon>
        <taxon>Mycobacterium</taxon>
    </lineage>
</organism>
<keyword evidence="4 6" id="KW-1133">Transmembrane helix</keyword>
<dbReference type="Proteomes" id="UP000467379">
    <property type="component" value="Chromosome"/>
</dbReference>
<keyword evidence="5 6" id="KW-0472">Membrane</keyword>
<reference evidence="8 9" key="1">
    <citation type="submission" date="2016-12" db="EMBL/GenBank/DDBJ databases">
        <title>The new phylogeny of genus Mycobacterium.</title>
        <authorList>
            <person name="Tortoli E."/>
            <person name="Trovato A."/>
            <person name="Cirillo D.M."/>
        </authorList>
    </citation>
    <scope>NUCLEOTIDE SEQUENCE [LARGE SCALE GENOMIC DNA]</scope>
    <source>
        <strain evidence="8 9">DSM 44624</strain>
    </source>
</reference>
<dbReference type="InterPro" id="IPR038330">
    <property type="entry name" value="TspO/MBR-related_sf"/>
</dbReference>
<dbReference type="FunFam" id="1.20.1260.100:FF:000001">
    <property type="entry name" value="translocator protein 2"/>
    <property type="match status" value="1"/>
</dbReference>
<feature type="transmembrane region" description="Helical" evidence="6">
    <location>
        <begin position="81"/>
        <end position="99"/>
    </location>
</feature>
<reference evidence="7 10" key="2">
    <citation type="journal article" date="2019" name="Emerg. Microbes Infect.">
        <title>Comprehensive subspecies identification of 175 nontuberculous mycobacteria species based on 7547 genomic profiles.</title>
        <authorList>
            <person name="Matsumoto Y."/>
            <person name="Kinjo T."/>
            <person name="Motooka D."/>
            <person name="Nabeya D."/>
            <person name="Jung N."/>
            <person name="Uechi K."/>
            <person name="Horii T."/>
            <person name="Iida T."/>
            <person name="Fujita J."/>
            <person name="Nakamura S."/>
        </authorList>
    </citation>
    <scope>NUCLEOTIDE SEQUENCE [LARGE SCALE GENOMIC DNA]</scope>
    <source>
        <strain evidence="7 10">JCM 12687</strain>
    </source>
</reference>
<proteinExistence type="inferred from homology"/>
<dbReference type="PANTHER" id="PTHR10057">
    <property type="entry name" value="PERIPHERAL-TYPE BENZODIAZEPINE RECEPTOR"/>
    <property type="match status" value="1"/>
</dbReference>
<name>A0A7I7WDM9_9MYCO</name>